<dbReference type="Pfam" id="PF03171">
    <property type="entry name" value="2OG-FeII_Oxy"/>
    <property type="match status" value="1"/>
</dbReference>
<organism evidence="6 7">
    <name type="scientific">Trifolium subterraneum</name>
    <name type="common">Subterranean clover</name>
    <dbReference type="NCBI Taxonomy" id="3900"/>
    <lineage>
        <taxon>Eukaryota</taxon>
        <taxon>Viridiplantae</taxon>
        <taxon>Streptophyta</taxon>
        <taxon>Embryophyta</taxon>
        <taxon>Tracheophyta</taxon>
        <taxon>Spermatophyta</taxon>
        <taxon>Magnoliopsida</taxon>
        <taxon>eudicotyledons</taxon>
        <taxon>Gunneridae</taxon>
        <taxon>Pentapetalae</taxon>
        <taxon>rosids</taxon>
        <taxon>fabids</taxon>
        <taxon>Fabales</taxon>
        <taxon>Fabaceae</taxon>
        <taxon>Papilionoideae</taxon>
        <taxon>50 kb inversion clade</taxon>
        <taxon>NPAAA clade</taxon>
        <taxon>Hologalegina</taxon>
        <taxon>IRL clade</taxon>
        <taxon>Trifolieae</taxon>
        <taxon>Trifolium</taxon>
    </lineage>
</organism>
<accession>A0A2Z6M0D3</accession>
<sequence>MESNTTDEIEANIKFSSDNRLQELKAFDETKAGVTGLVDQALTMGTTQHSDSSFLTVLLQDHIGGLQILHRDKWVDVPPIPGAFVVNFGEVIQASSLLQYYFAYLITNDRFKSSVHRVLANSIGPRISVACFFWASLRAQEKFYGPIKELLSEDNPPKYRETTFDDYLAYYNGKGLDGASSLQHFKL</sequence>
<evidence type="ECO:0000313" key="6">
    <source>
        <dbReference type="EMBL" id="GAU25511.1"/>
    </source>
</evidence>
<dbReference type="EMBL" id="DF973313">
    <property type="protein sequence ID" value="GAU25511.1"/>
    <property type="molecule type" value="Genomic_DNA"/>
</dbReference>
<dbReference type="Gene3D" id="2.60.120.330">
    <property type="entry name" value="B-lactam Antibiotic, Isopenicillin N Synthase, Chain"/>
    <property type="match status" value="1"/>
</dbReference>
<name>A0A2Z6M0D3_TRISU</name>
<dbReference type="AlphaFoldDB" id="A0A2Z6M0D3"/>
<dbReference type="InterPro" id="IPR005123">
    <property type="entry name" value="Oxoglu/Fe-dep_dioxygenase_dom"/>
</dbReference>
<evidence type="ECO:0000256" key="1">
    <source>
        <dbReference type="ARBA" id="ARBA00008056"/>
    </source>
</evidence>
<keyword evidence="7" id="KW-1185">Reference proteome</keyword>
<dbReference type="PROSITE" id="PS51471">
    <property type="entry name" value="FE2OG_OXY"/>
    <property type="match status" value="1"/>
</dbReference>
<proteinExistence type="inferred from homology"/>
<reference evidence="7" key="1">
    <citation type="journal article" date="2017" name="Front. Plant Sci.">
        <title>Climate Clever Clovers: New Paradigm to Reduce the Environmental Footprint of Ruminants by Breeding Low Methanogenic Forages Utilizing Haplotype Variation.</title>
        <authorList>
            <person name="Kaur P."/>
            <person name="Appels R."/>
            <person name="Bayer P.E."/>
            <person name="Keeble-Gagnere G."/>
            <person name="Wang J."/>
            <person name="Hirakawa H."/>
            <person name="Shirasawa K."/>
            <person name="Vercoe P."/>
            <person name="Stefanova K."/>
            <person name="Durmic Z."/>
            <person name="Nichols P."/>
            <person name="Revell C."/>
            <person name="Isobe S.N."/>
            <person name="Edwards D."/>
            <person name="Erskine W."/>
        </authorList>
    </citation>
    <scope>NUCLEOTIDE SEQUENCE [LARGE SCALE GENOMIC DNA]</scope>
    <source>
        <strain evidence="7">cv. Daliak</strain>
    </source>
</reference>
<dbReference type="SUPFAM" id="SSF51197">
    <property type="entry name" value="Clavaminate synthase-like"/>
    <property type="match status" value="1"/>
</dbReference>
<keyword evidence="4" id="KW-0408">Iron</keyword>
<dbReference type="GO" id="GO:0051213">
    <property type="term" value="F:dioxygenase activity"/>
    <property type="evidence" value="ECO:0007669"/>
    <property type="project" value="UniProtKB-ARBA"/>
</dbReference>
<evidence type="ECO:0000256" key="4">
    <source>
        <dbReference type="ARBA" id="ARBA00023004"/>
    </source>
</evidence>
<evidence type="ECO:0000256" key="2">
    <source>
        <dbReference type="ARBA" id="ARBA00022723"/>
    </source>
</evidence>
<evidence type="ECO:0000259" key="5">
    <source>
        <dbReference type="PROSITE" id="PS51471"/>
    </source>
</evidence>
<dbReference type="InterPro" id="IPR044861">
    <property type="entry name" value="IPNS-like_FE2OG_OXY"/>
</dbReference>
<dbReference type="PANTHER" id="PTHR10209">
    <property type="entry name" value="OXIDOREDUCTASE, 2OG-FE II OXYGENASE FAMILY PROTEIN"/>
    <property type="match status" value="1"/>
</dbReference>
<dbReference type="OrthoDB" id="288590at2759"/>
<dbReference type="PANTHER" id="PTHR10209:SF836">
    <property type="entry name" value="2OG-FE(II) OXYGENASE FAMILY OXIDOREDUCTASE"/>
    <property type="match status" value="1"/>
</dbReference>
<keyword evidence="3" id="KW-0560">Oxidoreductase</keyword>
<dbReference type="Proteomes" id="UP000242715">
    <property type="component" value="Unassembled WGS sequence"/>
</dbReference>
<protein>
    <recommendedName>
        <fullName evidence="5">Fe2OG dioxygenase domain-containing protein</fullName>
    </recommendedName>
</protein>
<keyword evidence="2" id="KW-0479">Metal-binding</keyword>
<feature type="domain" description="Fe2OG dioxygenase" evidence="5">
    <location>
        <begin position="28"/>
        <end position="136"/>
    </location>
</feature>
<comment type="similarity">
    <text evidence="1">Belongs to the iron/ascorbate-dependent oxidoreductase family.</text>
</comment>
<evidence type="ECO:0000256" key="3">
    <source>
        <dbReference type="ARBA" id="ARBA00023002"/>
    </source>
</evidence>
<dbReference type="GO" id="GO:0046872">
    <property type="term" value="F:metal ion binding"/>
    <property type="evidence" value="ECO:0007669"/>
    <property type="project" value="UniProtKB-KW"/>
</dbReference>
<evidence type="ECO:0000313" key="7">
    <source>
        <dbReference type="Proteomes" id="UP000242715"/>
    </source>
</evidence>
<dbReference type="InterPro" id="IPR027443">
    <property type="entry name" value="IPNS-like_sf"/>
</dbReference>
<gene>
    <name evidence="6" type="ORF">TSUD_279960</name>
</gene>